<dbReference type="AlphaFoldDB" id="Q6C911"/>
<proteinExistence type="predicted"/>
<sequence length="30" mass="3294">MMPGADSLQMAMFSPLPRPALSRIPLPVRL</sequence>
<reference evidence="1 2" key="1">
    <citation type="journal article" date="2004" name="Nature">
        <title>Genome evolution in yeasts.</title>
        <authorList>
            <consortium name="Genolevures"/>
            <person name="Dujon B."/>
            <person name="Sherman D."/>
            <person name="Fischer G."/>
            <person name="Durrens P."/>
            <person name="Casaregola S."/>
            <person name="Lafontaine I."/>
            <person name="de Montigny J."/>
            <person name="Marck C."/>
            <person name="Neuveglise C."/>
            <person name="Talla E."/>
            <person name="Goffard N."/>
            <person name="Frangeul L."/>
            <person name="Aigle M."/>
            <person name="Anthouard V."/>
            <person name="Babour A."/>
            <person name="Barbe V."/>
            <person name="Barnay S."/>
            <person name="Blanchin S."/>
            <person name="Beckerich J.M."/>
            <person name="Beyne E."/>
            <person name="Bleykasten C."/>
            <person name="Boisrame A."/>
            <person name="Boyer J."/>
            <person name="Cattolico L."/>
            <person name="Confanioleri F."/>
            <person name="de Daruvar A."/>
            <person name="Despons L."/>
            <person name="Fabre E."/>
            <person name="Fairhead C."/>
            <person name="Ferry-Dumazet H."/>
            <person name="Groppi A."/>
            <person name="Hantraye F."/>
            <person name="Hennequin C."/>
            <person name="Jauniaux N."/>
            <person name="Joyet P."/>
            <person name="Kachouri R."/>
            <person name="Kerrest A."/>
            <person name="Koszul R."/>
            <person name="Lemaire M."/>
            <person name="Lesur I."/>
            <person name="Ma L."/>
            <person name="Muller H."/>
            <person name="Nicaud J.M."/>
            <person name="Nikolski M."/>
            <person name="Oztas S."/>
            <person name="Ozier-Kalogeropoulos O."/>
            <person name="Pellenz S."/>
            <person name="Potier S."/>
            <person name="Richard G.F."/>
            <person name="Straub M.L."/>
            <person name="Suleau A."/>
            <person name="Swennene D."/>
            <person name="Tekaia F."/>
            <person name="Wesolowski-Louvel M."/>
            <person name="Westhof E."/>
            <person name="Wirth B."/>
            <person name="Zeniou-Meyer M."/>
            <person name="Zivanovic I."/>
            <person name="Bolotin-Fukuhara M."/>
            <person name="Thierry A."/>
            <person name="Bouchier C."/>
            <person name="Caudron B."/>
            <person name="Scarpelli C."/>
            <person name="Gaillardin C."/>
            <person name="Weissenbach J."/>
            <person name="Wincker P."/>
            <person name="Souciet J.L."/>
        </authorList>
    </citation>
    <scope>NUCLEOTIDE SEQUENCE [LARGE SCALE GENOMIC DNA]</scope>
    <source>
        <strain evidence="2">CLIB 122 / E 150</strain>
    </source>
</reference>
<gene>
    <name evidence="1" type="ORF">YALI0_D15224g</name>
</gene>
<dbReference type="InParanoid" id="Q6C911"/>
<dbReference type="EMBL" id="CR382130">
    <property type="protein sequence ID" value="CAG81039.1"/>
    <property type="molecule type" value="Genomic_DNA"/>
</dbReference>
<dbReference type="HOGENOM" id="CLU_3406600_0_0_1"/>
<organism evidence="1 2">
    <name type="scientific">Yarrowia lipolytica (strain CLIB 122 / E 150)</name>
    <name type="common">Yeast</name>
    <name type="synonym">Candida lipolytica</name>
    <dbReference type="NCBI Taxonomy" id="284591"/>
    <lineage>
        <taxon>Eukaryota</taxon>
        <taxon>Fungi</taxon>
        <taxon>Dikarya</taxon>
        <taxon>Ascomycota</taxon>
        <taxon>Saccharomycotina</taxon>
        <taxon>Dipodascomycetes</taxon>
        <taxon>Dipodascales</taxon>
        <taxon>Dipodascales incertae sedis</taxon>
        <taxon>Yarrowia</taxon>
    </lineage>
</organism>
<name>Q6C911_YARLI</name>
<accession>Q6C911</accession>
<evidence type="ECO:0000313" key="1">
    <source>
        <dbReference type="EMBL" id="CAG81039.1"/>
    </source>
</evidence>
<protein>
    <submittedName>
        <fullName evidence="1">YALI0D15224p</fullName>
    </submittedName>
</protein>
<dbReference type="VEuPathDB" id="FungiDB:YALI0_D15224g"/>
<keyword evidence="2" id="KW-1185">Reference proteome</keyword>
<dbReference type="Proteomes" id="UP000001300">
    <property type="component" value="Chromosome D"/>
</dbReference>
<evidence type="ECO:0000313" key="2">
    <source>
        <dbReference type="Proteomes" id="UP000001300"/>
    </source>
</evidence>